<evidence type="ECO:0008006" key="5">
    <source>
        <dbReference type="Google" id="ProtNLM"/>
    </source>
</evidence>
<feature type="region of interest" description="Disordered" evidence="1">
    <location>
        <begin position="397"/>
        <end position="420"/>
    </location>
</feature>
<proteinExistence type="predicted"/>
<evidence type="ECO:0000256" key="2">
    <source>
        <dbReference type="SAM" id="Phobius"/>
    </source>
</evidence>
<organism evidence="3 4">
    <name type="scientific">Micromonospora cremea</name>
    <dbReference type="NCBI Taxonomy" id="709881"/>
    <lineage>
        <taxon>Bacteria</taxon>
        <taxon>Bacillati</taxon>
        <taxon>Actinomycetota</taxon>
        <taxon>Actinomycetes</taxon>
        <taxon>Micromonosporales</taxon>
        <taxon>Micromonosporaceae</taxon>
        <taxon>Micromonospora</taxon>
    </lineage>
</organism>
<feature type="transmembrane region" description="Helical" evidence="2">
    <location>
        <begin position="64"/>
        <end position="85"/>
    </location>
</feature>
<dbReference type="EMBL" id="FSQT01000002">
    <property type="protein sequence ID" value="SIN32605.1"/>
    <property type="molecule type" value="Genomic_DNA"/>
</dbReference>
<keyword evidence="2" id="KW-1133">Transmembrane helix</keyword>
<evidence type="ECO:0000313" key="4">
    <source>
        <dbReference type="Proteomes" id="UP000185124"/>
    </source>
</evidence>
<evidence type="ECO:0000256" key="1">
    <source>
        <dbReference type="SAM" id="MobiDB-lite"/>
    </source>
</evidence>
<dbReference type="Proteomes" id="UP000185124">
    <property type="component" value="Unassembled WGS sequence"/>
</dbReference>
<protein>
    <recommendedName>
        <fullName evidence="5">PQQ-like domain-containing protein</fullName>
    </recommendedName>
</protein>
<keyword evidence="2" id="KW-0812">Transmembrane</keyword>
<keyword evidence="2" id="KW-0472">Membrane</keyword>
<sequence>MKAFPSRSGNLTGHPPRPYQVRPDELDDAVRETLSHQVAVARPLSADPAGQAIRRANRIRRRRTAGGLALAAVATVLVSTGMAQLGDDSGGQGTPIVVIGDPDPSVRPIPSATVAAPAPSPGTSVDLLVGGTLISADGERLELAGVGPAEAVHLLPGDAGWLVVGAPTTAGRSLWVAQRDGLVQVLLAGAGAIVVAPDGRQVAWRDGTNLLVAGVVGTQLIGPVRTPLPADAEPVRFVGDSVLVRLDPGRAGHALWRPGAGQLTVGTDRSTLSVYGALPDGRLVGQFSAAATRKTCLAVLDPKRDLKRVGTGCGPQLSQDGAGGISPDGRWLLVNGWVGKATRALLVDLHRLGPDLTAVPAGPPLTGAVAWMTESDATYVDGAGQLVRVDVDRVRAGKPAQPAPVPGVQPGDRPVLVTGS</sequence>
<reference evidence="4" key="1">
    <citation type="submission" date="2016-12" db="EMBL/GenBank/DDBJ databases">
        <authorList>
            <person name="Varghese N."/>
            <person name="Submissions S."/>
        </authorList>
    </citation>
    <scope>NUCLEOTIDE SEQUENCE [LARGE SCALE GENOMIC DNA]</scope>
    <source>
        <strain evidence="4">DSM 45599</strain>
    </source>
</reference>
<feature type="region of interest" description="Disordered" evidence="1">
    <location>
        <begin position="1"/>
        <end position="22"/>
    </location>
</feature>
<name>A0A1N6AEY4_9ACTN</name>
<accession>A0A1N6AEY4</accession>
<evidence type="ECO:0000313" key="3">
    <source>
        <dbReference type="EMBL" id="SIN32605.1"/>
    </source>
</evidence>
<dbReference type="STRING" id="709881.SAMN04489832_5409"/>
<keyword evidence="4" id="KW-1185">Reference proteome</keyword>
<gene>
    <name evidence="3" type="ORF">SAMN04489832_5409</name>
</gene>
<dbReference type="AlphaFoldDB" id="A0A1N6AEY4"/>